<name>A0A7I8JXN4_SPIIN</name>
<dbReference type="AlphaFoldDB" id="A0A7I8JXN4"/>
<proteinExistence type="predicted"/>
<gene>
    <name evidence="1" type="ORF">SI8410_01000849</name>
</gene>
<evidence type="ECO:0000313" key="2">
    <source>
        <dbReference type="Proteomes" id="UP000663760"/>
    </source>
</evidence>
<organism evidence="1 2">
    <name type="scientific">Spirodela intermedia</name>
    <name type="common">Intermediate duckweed</name>
    <dbReference type="NCBI Taxonomy" id="51605"/>
    <lineage>
        <taxon>Eukaryota</taxon>
        <taxon>Viridiplantae</taxon>
        <taxon>Streptophyta</taxon>
        <taxon>Embryophyta</taxon>
        <taxon>Tracheophyta</taxon>
        <taxon>Spermatophyta</taxon>
        <taxon>Magnoliopsida</taxon>
        <taxon>Liliopsida</taxon>
        <taxon>Araceae</taxon>
        <taxon>Lemnoideae</taxon>
        <taxon>Spirodela</taxon>
    </lineage>
</organism>
<evidence type="ECO:0000313" key="1">
    <source>
        <dbReference type="EMBL" id="CAA7388662.1"/>
    </source>
</evidence>
<dbReference type="Proteomes" id="UP000663760">
    <property type="component" value="Chromosome 1"/>
</dbReference>
<accession>A0A7I8JXN4</accession>
<sequence>MEHLEWSLNLKVLYVSFLLEETLMWFNLYLKFHPFVDSRVEDSEYVNLEADFFPKIGAL</sequence>
<reference evidence="1" key="1">
    <citation type="submission" date="2020-02" db="EMBL/GenBank/DDBJ databases">
        <authorList>
            <person name="Scholz U."/>
            <person name="Mascher M."/>
            <person name="Fiebig A."/>
        </authorList>
    </citation>
    <scope>NUCLEOTIDE SEQUENCE</scope>
</reference>
<protein>
    <submittedName>
        <fullName evidence="1">Uncharacterized protein</fullName>
    </submittedName>
</protein>
<dbReference type="EMBL" id="LR746264">
    <property type="protein sequence ID" value="CAA7388662.1"/>
    <property type="molecule type" value="Genomic_DNA"/>
</dbReference>
<keyword evidence="2" id="KW-1185">Reference proteome</keyword>